<feature type="compositionally biased region" description="Polar residues" evidence="1">
    <location>
        <begin position="81"/>
        <end position="95"/>
    </location>
</feature>
<evidence type="ECO:0000313" key="2">
    <source>
        <dbReference type="Ensembl" id="ENSDLAP00005076620.1"/>
    </source>
</evidence>
<evidence type="ECO:0000256" key="1">
    <source>
        <dbReference type="SAM" id="MobiDB-lite"/>
    </source>
</evidence>
<dbReference type="AlphaFoldDB" id="A0A8P4KD66"/>
<name>A0A8P4KD66_DICLA</name>
<sequence>MWYRYIISPASRVYTFSWICRKPPKDPDQLLNHLSWLSSDLLPLSLRLNLLVSSFLSLPRGHRRELVRGSAGKVKALPSDSAPSGPQRSPTRGSLFHNQNRNCIDHHGFEMIALWNKDSKAEQCDPPVHYPTLLVCHPAGAVPDLHARTPTPRFLLQPL</sequence>
<keyword evidence="3" id="KW-1185">Reference proteome</keyword>
<reference evidence="2" key="1">
    <citation type="submission" date="2025-08" db="UniProtKB">
        <authorList>
            <consortium name="Ensembl"/>
        </authorList>
    </citation>
    <scope>IDENTIFICATION</scope>
</reference>
<accession>A0A8P4KD66</accession>
<dbReference type="Ensembl" id="ENSDLAT00005082864.1">
    <property type="protein sequence ID" value="ENSDLAP00005076620.1"/>
    <property type="gene ID" value="ENSDLAG00005030307.1"/>
</dbReference>
<reference evidence="2" key="2">
    <citation type="submission" date="2025-09" db="UniProtKB">
        <authorList>
            <consortium name="Ensembl"/>
        </authorList>
    </citation>
    <scope>IDENTIFICATION</scope>
</reference>
<evidence type="ECO:0000313" key="3">
    <source>
        <dbReference type="Proteomes" id="UP000694389"/>
    </source>
</evidence>
<feature type="region of interest" description="Disordered" evidence="1">
    <location>
        <begin position="69"/>
        <end position="95"/>
    </location>
</feature>
<protein>
    <submittedName>
        <fullName evidence="2">Uncharacterized protein</fullName>
    </submittedName>
</protein>
<dbReference type="Proteomes" id="UP000694389">
    <property type="component" value="Unassembled WGS sequence"/>
</dbReference>
<proteinExistence type="predicted"/>
<organism evidence="2 3">
    <name type="scientific">Dicentrarchus labrax</name>
    <name type="common">European seabass</name>
    <name type="synonym">Morone labrax</name>
    <dbReference type="NCBI Taxonomy" id="13489"/>
    <lineage>
        <taxon>Eukaryota</taxon>
        <taxon>Metazoa</taxon>
        <taxon>Chordata</taxon>
        <taxon>Craniata</taxon>
        <taxon>Vertebrata</taxon>
        <taxon>Euteleostomi</taxon>
        <taxon>Actinopterygii</taxon>
        <taxon>Neopterygii</taxon>
        <taxon>Teleostei</taxon>
        <taxon>Neoteleostei</taxon>
        <taxon>Acanthomorphata</taxon>
        <taxon>Eupercaria</taxon>
        <taxon>Moronidae</taxon>
        <taxon>Dicentrarchus</taxon>
    </lineage>
</organism>